<comment type="caution">
    <text evidence="1">The sequence shown here is derived from an EMBL/GenBank/DDBJ whole genome shotgun (WGS) entry which is preliminary data.</text>
</comment>
<keyword evidence="2" id="KW-1185">Reference proteome</keyword>
<dbReference type="RefSeq" id="WP_249904809.1">
    <property type="nucleotide sequence ID" value="NZ_JAMGBA010000002.1"/>
</dbReference>
<dbReference type="EMBL" id="JAMGBA010000002">
    <property type="protein sequence ID" value="MCL6699392.1"/>
    <property type="molecule type" value="Genomic_DNA"/>
</dbReference>
<name>A0ABT0RWL2_9SPHN</name>
<proteinExistence type="predicted"/>
<reference evidence="1 2" key="1">
    <citation type="submission" date="2022-05" db="EMBL/GenBank/DDBJ databases">
        <authorList>
            <person name="Jo J.-H."/>
            <person name="Im W.-T."/>
        </authorList>
    </citation>
    <scope>NUCLEOTIDE SEQUENCE [LARGE SCALE GENOMIC DNA]</scope>
    <source>
        <strain evidence="1 2">NSE70-1</strain>
    </source>
</reference>
<sequence>MDIERSFMARTEGSIRESISWRDLPPTQAGLAAALRRAYTLPADETERQFEQLLQKLG</sequence>
<accession>A0ABT0RWL2</accession>
<organism evidence="1 2">
    <name type="scientific">Sphingomonas caseinilyticus</name>
    <dbReference type="NCBI Taxonomy" id="2908205"/>
    <lineage>
        <taxon>Bacteria</taxon>
        <taxon>Pseudomonadati</taxon>
        <taxon>Pseudomonadota</taxon>
        <taxon>Alphaproteobacteria</taxon>
        <taxon>Sphingomonadales</taxon>
        <taxon>Sphingomonadaceae</taxon>
        <taxon>Sphingomonas</taxon>
    </lineage>
</organism>
<protein>
    <submittedName>
        <fullName evidence="1">Uncharacterized protein</fullName>
    </submittedName>
</protein>
<evidence type="ECO:0000313" key="1">
    <source>
        <dbReference type="EMBL" id="MCL6699392.1"/>
    </source>
</evidence>
<gene>
    <name evidence="1" type="ORF">LZ496_11445</name>
</gene>
<evidence type="ECO:0000313" key="2">
    <source>
        <dbReference type="Proteomes" id="UP001203410"/>
    </source>
</evidence>
<dbReference type="Proteomes" id="UP001203410">
    <property type="component" value="Unassembled WGS sequence"/>
</dbReference>